<evidence type="ECO:0000313" key="5">
    <source>
        <dbReference type="EMBL" id="KAJ8926989.1"/>
    </source>
</evidence>
<evidence type="ECO:0000313" key="6">
    <source>
        <dbReference type="Proteomes" id="UP001162156"/>
    </source>
</evidence>
<feature type="non-terminal residue" evidence="5">
    <location>
        <position position="1"/>
    </location>
</feature>
<dbReference type="Gene3D" id="3.30.70.1620">
    <property type="match status" value="1"/>
</dbReference>
<evidence type="ECO:0000259" key="4">
    <source>
        <dbReference type="SMART" id="SM00968"/>
    </source>
</evidence>
<dbReference type="Pfam" id="PF02463">
    <property type="entry name" value="SMC_N"/>
    <property type="match status" value="1"/>
</dbReference>
<protein>
    <recommendedName>
        <fullName evidence="4">SMC hinge domain-containing protein</fullName>
    </recommendedName>
</protein>
<organism evidence="5 6">
    <name type="scientific">Rhamnusium bicolor</name>
    <dbReference type="NCBI Taxonomy" id="1586634"/>
    <lineage>
        <taxon>Eukaryota</taxon>
        <taxon>Metazoa</taxon>
        <taxon>Ecdysozoa</taxon>
        <taxon>Arthropoda</taxon>
        <taxon>Hexapoda</taxon>
        <taxon>Insecta</taxon>
        <taxon>Pterygota</taxon>
        <taxon>Neoptera</taxon>
        <taxon>Endopterygota</taxon>
        <taxon>Coleoptera</taxon>
        <taxon>Polyphaga</taxon>
        <taxon>Cucujiformia</taxon>
        <taxon>Chrysomeloidea</taxon>
        <taxon>Cerambycidae</taxon>
        <taxon>Lepturinae</taxon>
        <taxon>Rhagiini</taxon>
        <taxon>Rhamnusium</taxon>
    </lineage>
</organism>
<name>A0AAV8WKL0_9CUCU</name>
<dbReference type="InterPro" id="IPR036277">
    <property type="entry name" value="SMC_hinge_sf"/>
</dbReference>
<proteinExistence type="predicted"/>
<keyword evidence="1 2" id="KW-0175">Coiled coil</keyword>
<dbReference type="PANTHER" id="PTHR43977">
    <property type="entry name" value="STRUCTURAL MAINTENANCE OF CHROMOSOMES PROTEIN 3"/>
    <property type="match status" value="1"/>
</dbReference>
<dbReference type="GO" id="GO:0005694">
    <property type="term" value="C:chromosome"/>
    <property type="evidence" value="ECO:0007669"/>
    <property type="project" value="InterPro"/>
</dbReference>
<dbReference type="AlphaFoldDB" id="A0AAV8WKL0"/>
<dbReference type="SMART" id="SM00968">
    <property type="entry name" value="SMC_hinge"/>
    <property type="match status" value="1"/>
</dbReference>
<dbReference type="SUPFAM" id="SSF75553">
    <property type="entry name" value="Smc hinge domain"/>
    <property type="match status" value="1"/>
</dbReference>
<comment type="caution">
    <text evidence="5">The sequence shown here is derived from an EMBL/GenBank/DDBJ whole genome shotgun (WGS) entry which is preliminary data.</text>
</comment>
<accession>A0AAV8WKL0</accession>
<feature type="coiled-coil region" evidence="2">
    <location>
        <begin position="134"/>
        <end position="168"/>
    </location>
</feature>
<feature type="region of interest" description="Disordered" evidence="3">
    <location>
        <begin position="452"/>
        <end position="472"/>
    </location>
</feature>
<sequence>KDNITTEEKKKNQLEKNLKDDNNVLHAKEQELSRVQSLFDTLKENDEKDNEAFALSQRKFEAISAGMEVNEDGEAETLQEQLINAKEEAARASTESKQASMQLTFCQSQLKEKQKELGSNSADYERDKVNIKKLNFSEERMNELMERRRTLHHEIRGLRERVENFEARRPYTKFRYSDPEPNFNKYSVKGIVCRLIKCEDNNACVALETAAGGRLYNVVVDSEVTSKKLLQKGNLQLRTTFIPLNKIRANKMDNNIIRLAQELVGKENCRPALSLLKYDRELQNAMEFIFGNVFICKDMNVAKQVTFHDRIRRKCVTLDGDVTDPSGTLSGGAPQKGGSILSQLSEIQKYEELARVEAEIHQMSGTQERYTSMKQRLDLSRHELNLIRQRLQQTTHHRQQEEINNLKMQIVELQEKVNTCRDLENKSNQKAKELETKMKDAKGYREKQLKDAESEMKRLKQKADKSRKEWKKREQDYETLNLEISELKKGLVNTQQQLQKSAEILLKLNQEYEEMSLGVNDLRETVKKLQNEVKKAKNVIPKKNKEIQKKNNKKEDLITKNNELQLKIKEFAHELKKLQDICKQSKSKEQEYSKRISKDNVYWKKAEELSHKDGLDLERRIKISQEKKQKLGRTVNTKAQSMFEHEEKQFNELRKKQTIVENDKRKLLSTMAQLDQKKKNSLKLAYEQVSKDFGSIFTTLLPGANAKLVPPPGKTVLEGLERSLAALSLILAMLLFKPAPLYILDEVDAALDLSHTQNIGNMLKSHFKKSQFIIVSLKDGMFNNANVLYRTKFVDGVSTISRTVNKAHS</sequence>
<dbReference type="Gene3D" id="1.20.1060.20">
    <property type="match status" value="1"/>
</dbReference>
<dbReference type="Pfam" id="PF06470">
    <property type="entry name" value="SMC_hinge"/>
    <property type="match status" value="1"/>
</dbReference>
<evidence type="ECO:0000256" key="1">
    <source>
        <dbReference type="ARBA" id="ARBA00023054"/>
    </source>
</evidence>
<reference evidence="5" key="1">
    <citation type="journal article" date="2023" name="Insect Mol. Biol.">
        <title>Genome sequencing provides insights into the evolution of gene families encoding plant cell wall-degrading enzymes in longhorned beetles.</title>
        <authorList>
            <person name="Shin N.R."/>
            <person name="Okamura Y."/>
            <person name="Kirsch R."/>
            <person name="Pauchet Y."/>
        </authorList>
    </citation>
    <scope>NUCLEOTIDE SEQUENCE</scope>
    <source>
        <strain evidence="5">RBIC_L_NR</strain>
    </source>
</reference>
<dbReference type="EMBL" id="JANEYF010005748">
    <property type="protein sequence ID" value="KAJ8926989.1"/>
    <property type="molecule type" value="Genomic_DNA"/>
</dbReference>
<feature type="region of interest" description="Disordered" evidence="3">
    <location>
        <begin position="1"/>
        <end position="23"/>
    </location>
</feature>
<dbReference type="InterPro" id="IPR003395">
    <property type="entry name" value="RecF/RecN/SMC_N"/>
</dbReference>
<gene>
    <name evidence="5" type="ORF">NQ314_020550</name>
</gene>
<dbReference type="InterPro" id="IPR027417">
    <property type="entry name" value="P-loop_NTPase"/>
</dbReference>
<evidence type="ECO:0000256" key="3">
    <source>
        <dbReference type="SAM" id="MobiDB-lite"/>
    </source>
</evidence>
<dbReference type="GO" id="GO:0005524">
    <property type="term" value="F:ATP binding"/>
    <property type="evidence" value="ECO:0007669"/>
    <property type="project" value="InterPro"/>
</dbReference>
<dbReference type="InterPro" id="IPR010935">
    <property type="entry name" value="SMC_hinge"/>
</dbReference>
<feature type="domain" description="SMC hinge" evidence="4">
    <location>
        <begin position="186"/>
        <end position="306"/>
    </location>
</feature>
<keyword evidence="6" id="KW-1185">Reference proteome</keyword>
<dbReference type="Gene3D" id="3.40.50.300">
    <property type="entry name" value="P-loop containing nucleotide triphosphate hydrolases"/>
    <property type="match status" value="2"/>
</dbReference>
<dbReference type="SUPFAM" id="SSF52540">
    <property type="entry name" value="P-loop containing nucleoside triphosphate hydrolases"/>
    <property type="match status" value="2"/>
</dbReference>
<evidence type="ECO:0000256" key="2">
    <source>
        <dbReference type="SAM" id="Coils"/>
    </source>
</evidence>
<dbReference type="Proteomes" id="UP001162156">
    <property type="component" value="Unassembled WGS sequence"/>
</dbReference>
<dbReference type="GO" id="GO:0051276">
    <property type="term" value="P:chromosome organization"/>
    <property type="evidence" value="ECO:0007669"/>
    <property type="project" value="InterPro"/>
</dbReference>